<dbReference type="PROSITE" id="PS50866">
    <property type="entry name" value="GOLD"/>
    <property type="match status" value="1"/>
</dbReference>
<organism evidence="6 7">
    <name type="scientific">Cnephaeus nilssonii</name>
    <name type="common">Northern bat</name>
    <name type="synonym">Eptesicus nilssonii</name>
    <dbReference type="NCBI Taxonomy" id="3371016"/>
    <lineage>
        <taxon>Eukaryota</taxon>
        <taxon>Metazoa</taxon>
        <taxon>Chordata</taxon>
        <taxon>Craniata</taxon>
        <taxon>Vertebrata</taxon>
        <taxon>Euteleostomi</taxon>
        <taxon>Mammalia</taxon>
        <taxon>Eutheria</taxon>
        <taxon>Laurasiatheria</taxon>
        <taxon>Chiroptera</taxon>
        <taxon>Yangochiroptera</taxon>
        <taxon>Vespertilionidae</taxon>
        <taxon>Cnephaeus</taxon>
    </lineage>
</organism>
<name>A0AA40HG61_CNENI</name>
<dbReference type="GO" id="GO:1905839">
    <property type="term" value="P:negative regulation of telomeric D-loop disassembly"/>
    <property type="evidence" value="ECO:0007669"/>
    <property type="project" value="TreeGrafter"/>
</dbReference>
<dbReference type="GO" id="GO:0031848">
    <property type="term" value="P:protection from non-homologous end joining at telomere"/>
    <property type="evidence" value="ECO:0007669"/>
    <property type="project" value="InterPro"/>
</dbReference>
<evidence type="ECO:0000313" key="6">
    <source>
        <dbReference type="EMBL" id="KAK1330548.1"/>
    </source>
</evidence>
<dbReference type="Pfam" id="PF08558">
    <property type="entry name" value="TRF"/>
    <property type="match status" value="1"/>
</dbReference>
<feature type="compositionally biased region" description="Basic residues" evidence="3">
    <location>
        <begin position="15"/>
        <end position="30"/>
    </location>
</feature>
<dbReference type="GO" id="GO:0032210">
    <property type="term" value="P:regulation of telomere maintenance via telomerase"/>
    <property type="evidence" value="ECO:0007669"/>
    <property type="project" value="TreeGrafter"/>
</dbReference>
<dbReference type="InterPro" id="IPR031902">
    <property type="entry name" value="TERF2_RBM"/>
</dbReference>
<dbReference type="Proteomes" id="UP001177744">
    <property type="component" value="Unassembled WGS sequence"/>
</dbReference>
<feature type="region of interest" description="Disordered" evidence="3">
    <location>
        <begin position="181"/>
        <end position="214"/>
    </location>
</feature>
<dbReference type="SMART" id="SM01190">
    <property type="entry name" value="EMP24_GP25L"/>
    <property type="match status" value="1"/>
</dbReference>
<keyword evidence="4" id="KW-1133">Transmembrane helix</keyword>
<dbReference type="PANTHER" id="PTHR46833">
    <property type="entry name" value="TELOMERIC REPEAT-BINDING FACTOR 2 TERF2"/>
    <property type="match status" value="1"/>
</dbReference>
<evidence type="ECO:0000256" key="4">
    <source>
        <dbReference type="SAM" id="Phobius"/>
    </source>
</evidence>
<evidence type="ECO:0000259" key="5">
    <source>
        <dbReference type="PROSITE" id="PS50866"/>
    </source>
</evidence>
<comment type="caution">
    <text evidence="6">The sequence shown here is derived from an EMBL/GenBank/DDBJ whole genome shotgun (WGS) entry which is preliminary data.</text>
</comment>
<keyword evidence="2" id="KW-0539">Nucleus</keyword>
<accession>A0AA40HG61</accession>
<dbReference type="GO" id="GO:0042803">
    <property type="term" value="F:protein homodimerization activity"/>
    <property type="evidence" value="ECO:0007669"/>
    <property type="project" value="InterPro"/>
</dbReference>
<dbReference type="GO" id="GO:0031627">
    <property type="term" value="P:telomeric loop formation"/>
    <property type="evidence" value="ECO:0007669"/>
    <property type="project" value="TreeGrafter"/>
</dbReference>
<dbReference type="InterPro" id="IPR036507">
    <property type="entry name" value="Telomere_rpt-bd_fac_dimer_sf"/>
</dbReference>
<dbReference type="AlphaFoldDB" id="A0AA40HG61"/>
<reference evidence="6" key="1">
    <citation type="submission" date="2023-06" db="EMBL/GenBank/DDBJ databases">
        <title>Reference genome for the Northern bat (Eptesicus nilssonii), a most northern bat species.</title>
        <authorList>
            <person name="Laine V.N."/>
            <person name="Pulliainen A.T."/>
            <person name="Lilley T.M."/>
        </authorList>
    </citation>
    <scope>NUCLEOTIDE SEQUENCE</scope>
    <source>
        <strain evidence="6">BLF_Eptnil</strain>
        <tissue evidence="6">Kidney</tissue>
    </source>
</reference>
<feature type="domain" description="GOLD" evidence="5">
    <location>
        <begin position="340"/>
        <end position="425"/>
    </location>
</feature>
<keyword evidence="1" id="KW-0238">DNA-binding</keyword>
<evidence type="ECO:0000256" key="2">
    <source>
        <dbReference type="ARBA" id="ARBA00023242"/>
    </source>
</evidence>
<dbReference type="Pfam" id="PF01105">
    <property type="entry name" value="EMP24_GP25L"/>
    <property type="match status" value="1"/>
</dbReference>
<gene>
    <name evidence="6" type="ORF">QTO34_010738</name>
</gene>
<dbReference type="GO" id="GO:0003720">
    <property type="term" value="F:telomerase activity"/>
    <property type="evidence" value="ECO:0007669"/>
    <property type="project" value="TreeGrafter"/>
</dbReference>
<dbReference type="GO" id="GO:0003691">
    <property type="term" value="F:double-stranded telomeric DNA binding"/>
    <property type="evidence" value="ECO:0007669"/>
    <property type="project" value="TreeGrafter"/>
</dbReference>
<feature type="transmembrane region" description="Helical" evidence="4">
    <location>
        <begin position="491"/>
        <end position="511"/>
    </location>
</feature>
<dbReference type="GO" id="GO:0098505">
    <property type="term" value="F:G-rich strand telomeric DNA binding"/>
    <property type="evidence" value="ECO:0007669"/>
    <property type="project" value="TreeGrafter"/>
</dbReference>
<keyword evidence="7" id="KW-1185">Reference proteome</keyword>
<dbReference type="EMBL" id="JAULJE010000021">
    <property type="protein sequence ID" value="KAK1330548.1"/>
    <property type="molecule type" value="Genomic_DNA"/>
</dbReference>
<protein>
    <recommendedName>
        <fullName evidence="5">GOLD domain-containing protein</fullName>
    </recommendedName>
</protein>
<dbReference type="Gene3D" id="1.25.40.210">
    <property type="entry name" value="Telomere repeat-binding factor, dimerisation domain"/>
    <property type="match status" value="3"/>
</dbReference>
<evidence type="ECO:0000256" key="3">
    <source>
        <dbReference type="SAM" id="MobiDB-lite"/>
    </source>
</evidence>
<dbReference type="CDD" id="cd11654">
    <property type="entry name" value="TRF2_RBM"/>
    <property type="match status" value="1"/>
</dbReference>
<dbReference type="Pfam" id="PF16772">
    <property type="entry name" value="TERF2_RBM"/>
    <property type="match status" value="1"/>
</dbReference>
<dbReference type="GO" id="GO:0070187">
    <property type="term" value="C:shelterin complex"/>
    <property type="evidence" value="ECO:0007669"/>
    <property type="project" value="TreeGrafter"/>
</dbReference>
<dbReference type="GO" id="GO:0061820">
    <property type="term" value="P:telomeric D-loop disassembly"/>
    <property type="evidence" value="ECO:0007669"/>
    <property type="project" value="TreeGrafter"/>
</dbReference>
<sequence length="528" mass="60070">MAGGGGSSDGTGRAASRRASRSSGRARRGRHDPGMGGAGEARLEEAVNRWVLKFYFYEALRAFRSSRYGDFKQIRDIMQDCSFDMEAELTPLESAINVLEMIKTEFTLTEAVVESSRKLVKEAKLRNDLLNIIREKNLAHPVIQNFSYETFQQKMLRFLESHLDDAEPYLLTMAKKALKSESSASSTVKEDKQPAPEPVEKPPREPPRQLQNTPTTFGITTLKAAFKTLCGSQDSEAIFSKLDQKDLITQGKWNSSNGVEEKETWVEEDELFDVQGSSPAEESPGSSMFPLLIGAGLVVLNLVTSAKSQKTEPLSSSGDQPLFRGADRYDFAIMIPPGGIECFWQFAHQTGYFYFSYEVQRTLGISHDRHIAATAHTPQGFLIETSQNVRGQINFSTHETGFYQLCLKNQQNHFGSVQVYLNFGVFYEEPEMDHKQKNERKQLNDTLDAIEESTRKVQKNIFHMWRHYNFARMRKMADFFLLQSNYNYVNWWSMAQSLVIVLSGILQLYFLKRLFNVSMTTDTKKPKC</sequence>
<keyword evidence="4" id="KW-0812">Transmembrane</keyword>
<keyword evidence="4" id="KW-0472">Membrane</keyword>
<proteinExistence type="predicted"/>
<dbReference type="PANTHER" id="PTHR46833:SF1">
    <property type="entry name" value="TELOMERIC REPEAT-BINDING FACTOR 2"/>
    <property type="match status" value="1"/>
</dbReference>
<feature type="region of interest" description="Disordered" evidence="3">
    <location>
        <begin position="1"/>
        <end position="38"/>
    </location>
</feature>
<dbReference type="InterPro" id="IPR013867">
    <property type="entry name" value="Telomere_rpt-bd_fac_dimer_dom"/>
</dbReference>
<evidence type="ECO:0000256" key="1">
    <source>
        <dbReference type="ARBA" id="ARBA00023125"/>
    </source>
</evidence>
<feature type="compositionally biased region" description="Basic and acidic residues" evidence="3">
    <location>
        <begin position="188"/>
        <end position="207"/>
    </location>
</feature>
<dbReference type="GO" id="GO:0032208">
    <property type="term" value="P:negative regulation of telomere maintenance via recombination"/>
    <property type="evidence" value="ECO:0007669"/>
    <property type="project" value="TreeGrafter"/>
</dbReference>
<dbReference type="SUPFAM" id="SSF63600">
    <property type="entry name" value="Telomeric repeat binding factor (TRF) dimerisation domain"/>
    <property type="match status" value="1"/>
</dbReference>
<dbReference type="InterPro" id="IPR009038">
    <property type="entry name" value="GOLD_dom"/>
</dbReference>
<evidence type="ECO:0000313" key="7">
    <source>
        <dbReference type="Proteomes" id="UP001177744"/>
    </source>
</evidence>
<dbReference type="InterPro" id="IPR030657">
    <property type="entry name" value="TERF2"/>
</dbReference>
<dbReference type="GO" id="GO:0070198">
    <property type="term" value="P:protein localization to chromosome, telomeric region"/>
    <property type="evidence" value="ECO:0007669"/>
    <property type="project" value="TreeGrafter"/>
</dbReference>